<dbReference type="InterPro" id="IPR000008">
    <property type="entry name" value="C2_dom"/>
</dbReference>
<dbReference type="CDD" id="cd21134">
    <property type="entry name" value="YTH"/>
    <property type="match status" value="1"/>
</dbReference>
<feature type="domain" description="SAM-dependent MTase DRM-type" evidence="16">
    <location>
        <begin position="1094"/>
        <end position="1420"/>
    </location>
</feature>
<evidence type="ECO:0000256" key="9">
    <source>
        <dbReference type="ARBA" id="ARBA00023242"/>
    </source>
</evidence>
<dbReference type="GO" id="GO:0006869">
    <property type="term" value="P:lipid transport"/>
    <property type="evidence" value="ECO:0007669"/>
    <property type="project" value="UniProtKB-KW"/>
</dbReference>
<evidence type="ECO:0000256" key="4">
    <source>
        <dbReference type="ARBA" id="ARBA00022603"/>
    </source>
</evidence>
<dbReference type="SUPFAM" id="SSF50729">
    <property type="entry name" value="PH domain-like"/>
    <property type="match status" value="1"/>
</dbReference>
<keyword evidence="11" id="KW-0732">Signal</keyword>
<dbReference type="SUPFAM" id="SSF53335">
    <property type="entry name" value="S-adenosyl-L-methionine-dependent methyltransferases"/>
    <property type="match status" value="1"/>
</dbReference>
<dbReference type="Proteomes" id="UP000289738">
    <property type="component" value="Chromosome A01"/>
</dbReference>
<evidence type="ECO:0000259" key="15">
    <source>
        <dbReference type="PROSITE" id="PS50882"/>
    </source>
</evidence>
<dbReference type="InterPro" id="IPR011993">
    <property type="entry name" value="PH-like_dom_sf"/>
</dbReference>
<dbReference type="Pfam" id="PF00169">
    <property type="entry name" value="PH"/>
    <property type="match status" value="1"/>
</dbReference>
<sequence>MVRGSFFFFFLFRFLIAKLFSCPLFGGQTTLVFISFCGGGSSVMEMHDVSENRSTDAYLIEGTGLNPQLTSPNFQQFEAMFSEGAPEFIVDQNLYYPSATNYGYYCTGFESPVEWEDHHRIFGVDGPEIQYMGAQNESFPYVYYTPSYGYAQSPYNPYNPYIPGAMMGVDGSFGGAQHYYSLPSYQNPVSSPGYIPFVVPPDNLPDSFVDPLIDTSASVSKPDGRGFKHKFNSVSGAFTKNSSKPLSNQASSLARVLEGPRANAGVKKDSNIGSVSGSGFLNMTPSPIHESASAKLRPKFHVGKVPSDVNSNTDVLGEQNRGPRISRSKHQLSVKAYTTKAGDGNTHGNIIIYTDQYNREDFPLEYENANFFVIKSYSEDDVHKSIKYNVWSSTPHGNKKLESAYEDAKRIAAGKSGGCPIFLFFSVNASGQFCGVAEMVGSVDFNKDMDFWQQDKWSGSFPVKWHIIKDVPNGSFRHIILENNESKPVTNSRDTQEIMYKKGLEMLKIFKSHTLKTTLLDDFMYYENRQKIMQEEKAKLLIKSFQNPLLMPTMEPPRKLNFVVDVPQVNDEKNSKTDDKFDRLVSSVKETVQSSDVTSTKSTNEKAEKTTADKEDISSILKIGSVSITPKQGETKPSSIGVSDREPVDIVTVGSMQVKVNGFSESSSVLKVGSIPLDRKALQLDKGTAYECDHAPSPLHPVRVGKPTLNSTEHSSVAVAMAGSSNRREGKNAMVPKPELLDFDVELQPPYATFSGNVGDNVASSSGSQLRSFFVGMGFQPSLVDKAIEENGDQNSDRLLEVLLSYSALQKSNSESSDSLESLFDDKDSPEISTVNQPKEELDEFGEFIDDKRSSLLMMNFSAEEVDFAISKLGDGASVPELVDFIFAAQIAKKLNRETVHIKRETIDITCDDTGGETSNERLFGIMEKTLQLLEMGFSENEVSSAVDRLGTEVPISELANYIFAEQSGIEYVMEYKYPFTSMYSMGIKEEQQWDGTAEVKTEFFGYEAPQSGPINFRGTFSDRGKRVKEEGIDEFANGASDMGYSDFMENDRSKRPKNEYEEDESSSFLDIYWMEERVDAQVARMTELHRSKPARTLSDIAAKSPFFLFGNVSNISYESWTKMSQFLYVEPEFVNTRFFSALNRIEGYLHNLPFEGRTHILPKPPLTIEETMPRTTKWWPSWDSRKQLSSICCETNGISRHCEWIGKILADSGGVPTPEQQEDIVRSCRILNLVWTGQYKLSPVEPDKLEFILGYPLDHTSAVCNLAERLELLKYCFQTDTLGYHLSVLKPLFPNGLTVLSIFSGIGGAEIALHRLGIKMKAVVSVETSEAKRKILERWWRVSGQKGNLVQMEEVQKLTSKTLQGLINKFGVFDLVIYQHPNSYASSRIDPTGRHPAFDFSFVESVRLLQRVLHLLRRYLGEYVHGLSQETLRISVWNGDVVLKDLRLKAEALNSLKLPVTVKAGFVGSITLKVPWKRLGKEPVIVLIDRVFVLAQPVPDRRTMKEEDREKLFQAKLQQIEELESATLDAISKSKSTSGNSWLSSLISTVIGNLKISISNVHIRYEDSVSNPGHPFSSGVTLAKLAAVTMDEQGNETFDTSGALDRLRKSVQLERLALYHDSDRLPWEIHKSWEDINPNEWIEIFEDGINEPNDEKKVASTWGMNRTYLVYPINAVLQYHRLGNQERVNPEIPFEKVSLVLSDVSLTLSEAQYHDWIKLLESVSRYKTYMEVSHLRPAVPISEAPYLWWQFAAQAALQQQKNFRLSWDQIRQLCQRRRRYIQLYVASLKQSSNVDHAEMREIEKDLDSKVILLWRLQARAKVESVKSKVAADERKFRKKGWFSFKWRGDSEESSLDDASEGSEGTEETLTKEELQAINNLLSYQPDEESTKHSSKDMQNMIQHMAAARIINVNETEIVCGRFEQLHVSTKFRHRSVYCDLLLKFYGLSAPEGPLTESVHSEQKVNALAASFVHLPIGENIDWRLSATIAPCHVTVLTESIDRVLEFVKRSKAVSPTVALETATALQMKIEKVTRRAQEQFQMVLEEKSRFAFDVDLDAPKVRIPLRSRGSARCDSHFLLDFGHFTLHTAESQSDEQRHNLYSRFYISGRDFAAFFTDCGSDFGSCSLVKPTHDSQIISSPRAKEADNVYSVIDRCGMAVLVNQIKVPHPSYPSTCISIQVPNLCIQFSPERFCRIMELLSILRKTMETCNQPTPDSLHSKLAPWSRDLVVDGRILVWKGIGNSVATWQTCFLVLSGSYLYVFETAESQSYQRYLSMAGKQVLEVPPTNVGGSPFCIAISSRGMDFQKALESSSTWILDFREEKEKARWFKRLIQATYEASAPLSVDVLDDSNSDAACDNVLNTSKKSADIVINGALVETKLLIYGKAGDTLDGKFGESLMLEVIADGGKMHLALANADLTMKMKLHSLKVKDELQARLSVTPQYLAVSVLKESVSSSPSALFDSHGKDASLGFPDDDDSFSDALSDFISHVEGGNHLHNMDLDMQGGMGIASDFESLESLIHEKEIEKGKYTPREVYYEAEGTDNLHFVSVTFATRSSSSPDYDGIDTQMCVRMSKLEFFCNRPTILALISFGLDISSGNKGKSDTSTIATSPEQTSMKKDKTDEKERVKGLLGFGKERVVFHLNMNVDSVTIFLNKEDGSQLATLVQENFLVDLKVHPSSLSICGTLGNFRLRDTCLGPEQCWDWLCDIRNPGVESLIKFKFNSYSAGDDDYEGYAYKLQGQLSAVRIVFLNRFVQEIMVYFMELATPRTEEAIKLVDKVGGFEWLIKKHEIDGATALKLDLLLDTPIIIFPRDSLSKNFIQLDLGMLQIKNEFRWHGSREEDPSAVHIDILHAQILGINMSVGIDGCLGKPMIREGQGFDIFVRRSLRDVFRKVPNFSLEVKVDLLHVIMSDKEYKVILDCTCWNLREPPRLPASFRGGSSDSKDTIKLLVDKVNTNSQQLLSQTVTIMAVVVNHALLELCNGTETDLFVTIPKFSILDVRPDTKPEMRLMLGSSTDASKQSVTGKVPFALNTGSFRRTISDTGVDVDMPISTMFLMDCRWRTSSQSFVIRVQQPRVLVVPDFLLAVAEFFVPALGALTGREETMDPKNDPISRNNSIVLMESIYKQKEDVVYLSPSKQLVVDHVGVDEYIYDGCGKVICLSVETDTKEARTVRFRPIIVIGHGKKLRFVNVKIENGSLLRKYTYLSNDSSYSVSIDDGVDIVAPDILSSGDEKSLDNMNQMSSTYTDSQSESEMTRSFTFETQVVSSELTFYDGTKSFLDDSSYGEKLIRAKLDMSFMYASKGKDSWIRTLVKDFTLEAGSGLVILDPVDISGGYTSVKDKTNISLLSTDICVHLSLSAATLILNLQSQASAALSFGNATPLVQCSNYDRIWVSEKETGPNKNITFWRARAPSNYVVLGDCVTSRPIPPSQAVMAVSNTYGRVRKPVDFYLIGSLLKILGHDGPDGHSISGSDCSLWMPIPPPGYVALGCVAHTGNQPPPKHVVHCLRSDLVTSAEYSDCLHNIPSNEQFTSVFSIWRLDNAVGSFFAHFSTGCPLKDSCYDLNHLLLWNSNRAPLMDPFSSFNSDNEDIEDTRKSVTTSGWDIVKSISKAANSYISTPNFERIWWDKGGDLRHPVSIWRPIARHGYAVVGDCITEGLEPPALGIVFKSDNPDLSSKPVQFTKVSHILGKGIEEVFFWYPIPPPGYVSLGCVVSRTNEPPSADLFCCPRMDLVSQANIHEVPLSRSSSSRAPQCWSIWKVENQACTFLARSDLKKPSSRLAYIIGDSVKPKTRENINAELKLRYFSLTILDSLYGMMRPLFDTTITNIKLATHGGLEGMNAVLISSIVASAFNAKLEAWEPFVEPFDGIFKFESYDTNVQSEFGVGKRIRMSATSILNVNISAASLDTFVGSILSWRRQMELEEKASKLNMEAGDQQSKGEDTAFSALDEDDLQTVVVENNLGCDIFVKKVEHNVNTVDKLNHGDCASVWIPPPRFSNRLNVADESREARYYVAVHILEAKGLSLIDDGNSHNFFCALRLVVDSQASEQQKLFPQSARTKCVKPVVSQSDQDEGTVKWNELFIFEVPRKAPAKLEVEVTNLAAKAGKGDVVGALSFPVGHGANILRKVASTRMFHQSYDVQSIRSYPLSKMVQHSNAEAINEGFLYVSTSYFERNTIAKHQKDMESLNDVDREIGFWVGLGQEGEWESIRSLLPLSVVPKSLENEYVAMEVLMKNGKKHVIFRGLVTVVNDSDVTMNILTSRSSHGIDPSPGAYSSNTVVEEVFQNQYYQPSYGWSNNWPLTEHDAPGHWSTRDFSYSSKDFFEPPLPPGWKWTSGWSIDKFQYVDKEGWAYGPDLKNLQWPPTSSTFSTKSSSDVVRRRRWIRTRQNFSDQGKEYIQSGASTLHPGASTVLPLRSTSKNSNHYLQVQPNSNGSMPSYSWGCAVAVGSTYMYSKDQPVDQSSRRNSATSNCSMNLNELEKKDILLCCNPSSGSKQLWLSVGIDATVLNTELNAPVYDWRVSVNSPIKLENRLPCPAEFSISEKTKEGNCVEQHQGVVSSRQSVHIYSADIRKPLYLTLFVKGGWVMDKDAILVLDPSFSNHVSSFWMVHPKSRRRLRLSIELDMGETSTAPKTLRLFVPYWIVNDSSLLLAYRVVDVEALENTEADSVLLSRAAKSARTALKNPISSLDRRHSNSRGNLQVLEVIEDSSPFPSMLSPQDYAGHSGAAMFQSQKDAYLSPRVGLSVSLRHSEIYSSGISLLELENKERIDVKAFNSDGSYYKLSALLNMTSDRTKVVHFQPHTIFINRVGCSVCLQQCDTQSALWIHPDDPPKPFGWQTSAKVELLKLHVDGYKWSAPFSVSYEGVMRISLNKEAGGDPMQLRVAVRTGAKKSRFEVIFRANSLRSPYRIENRSMFLPIRFRQVDGTADSWQLLLPNSAASFLWEDLGRRRLLELFEDGTDPMKSLKYDIDEVADHQPTQTGDGPTKAMRVTILKEEKINVVKISDWMPETEPAGVLGKRHLSAMSESQKQQLTAISNSEFHINFDLAELGISIIDHTPEEILYLSVQNLVLAYSTGLGSGISRFKLRMGGLQVDNQLPLTPMPVLFRPQRLVAEIDYILKFSVTMQSDGSLDLCVYPYIGLHGPEGSAFLINIHEPIIWRLHEMIQVVKLGRLTDSQTTAASVDPIIQIGVLNISEIRFKVSMTMSPSQRPRGVLGFWASLMTALGNMENMPVKINQKFHENVCMRQSSMISMAVSNIRKDLLGQPLQLLSGVDILGNASSALGHMSKGVAALSMDKKFIQSRMRQESKGVEDFGDVLREGGGALAKGLFRGVTGILTKPLEGAKSSGVEGFVQGVGKGIIGAAAQPVSGVLDLLSKTTEGANAMRMKIASAITSEEQLLRRRLPRVIGGDNLLRLYDEYKAQGQVILQLAESGSFFSQVDLFKVRGKFALTDAYEDHFMLRKGKILMITHRRLILLQQPSNVIGQRKFIPARDPCSIQWDIRWDDLATMELTHGKKDNPKSPPTRLILYLKSRTLDTKENVRIVKCIPESHQALEVYSSIDRAFHTYGPGASKVTLAKNAKKPYSPHVEGSKVDLTLKEVTPGSTPVSSIFGSSSSRRYS</sequence>
<dbReference type="InterPro" id="IPR001849">
    <property type="entry name" value="PH_domain"/>
</dbReference>
<name>A0A445EMG3_ARAHY</name>
<dbReference type="InterPro" id="IPR007275">
    <property type="entry name" value="YTH_domain"/>
</dbReference>
<keyword evidence="4" id="KW-0489">Methyltransferase</keyword>
<feature type="region of interest" description="Disordered" evidence="10">
    <location>
        <begin position="2601"/>
        <end position="2624"/>
    </location>
</feature>
<feature type="compositionally biased region" description="Basic and acidic residues" evidence="10">
    <location>
        <begin position="603"/>
        <end position="613"/>
    </location>
</feature>
<dbReference type="Gene3D" id="2.60.40.150">
    <property type="entry name" value="C2 domain"/>
    <property type="match status" value="1"/>
</dbReference>
<organism evidence="17 18">
    <name type="scientific">Arachis hypogaea</name>
    <name type="common">Peanut</name>
    <dbReference type="NCBI Taxonomy" id="3818"/>
    <lineage>
        <taxon>Eukaryota</taxon>
        <taxon>Viridiplantae</taxon>
        <taxon>Streptophyta</taxon>
        <taxon>Embryophyta</taxon>
        <taxon>Tracheophyta</taxon>
        <taxon>Spermatophyta</taxon>
        <taxon>Magnoliopsida</taxon>
        <taxon>eudicotyledons</taxon>
        <taxon>Gunneridae</taxon>
        <taxon>Pentapetalae</taxon>
        <taxon>rosids</taxon>
        <taxon>fabids</taxon>
        <taxon>Fabales</taxon>
        <taxon>Fabaceae</taxon>
        <taxon>Papilionoideae</taxon>
        <taxon>50 kb inversion clade</taxon>
        <taxon>dalbergioids sensu lato</taxon>
        <taxon>Dalbergieae</taxon>
        <taxon>Pterocarpus clade</taxon>
        <taxon>Arachis</taxon>
    </lineage>
</organism>
<dbReference type="Pfam" id="PF04146">
    <property type="entry name" value="YTH"/>
    <property type="match status" value="1"/>
</dbReference>
<keyword evidence="5" id="KW-0808">Transferase</keyword>
<feature type="domain" description="C2" evidence="13">
    <location>
        <begin position="3994"/>
        <end position="4142"/>
    </location>
</feature>
<dbReference type="Pfam" id="PF25036">
    <property type="entry name" value="VPS13_VAB"/>
    <property type="match status" value="1"/>
</dbReference>
<evidence type="ECO:0000256" key="7">
    <source>
        <dbReference type="ARBA" id="ARBA00023055"/>
    </source>
</evidence>
<dbReference type="InterPro" id="IPR009543">
    <property type="entry name" value="VPS13_VAB"/>
</dbReference>
<evidence type="ECO:0000256" key="1">
    <source>
        <dbReference type="ARBA" id="ARBA00004123"/>
    </source>
</evidence>
<evidence type="ECO:0000256" key="5">
    <source>
        <dbReference type="ARBA" id="ARBA00022679"/>
    </source>
</evidence>
<feature type="domain" description="YTH" evidence="15">
    <location>
        <begin position="369"/>
        <end position="510"/>
    </location>
</feature>
<evidence type="ECO:0000313" key="17">
    <source>
        <dbReference type="EMBL" id="RYR76556.1"/>
    </source>
</evidence>
<dbReference type="GO" id="GO:0003677">
    <property type="term" value="F:DNA binding"/>
    <property type="evidence" value="ECO:0007669"/>
    <property type="project" value="UniProtKB-KW"/>
</dbReference>
<dbReference type="PROSITE" id="PS50004">
    <property type="entry name" value="C2"/>
    <property type="match status" value="1"/>
</dbReference>
<accession>A0A445EMG3</accession>
<dbReference type="SUPFAM" id="SSF49562">
    <property type="entry name" value="C2 domain (Calcium/lipid-binding domain, CaLB)"/>
    <property type="match status" value="1"/>
</dbReference>
<dbReference type="Pfam" id="PF25037">
    <property type="entry name" value="VPS13_C"/>
    <property type="match status" value="1"/>
</dbReference>
<dbReference type="InterPro" id="IPR029063">
    <property type="entry name" value="SAM-dependent_MTases_sf"/>
</dbReference>
<protein>
    <submittedName>
        <fullName evidence="17">Uncharacterized protein</fullName>
    </submittedName>
</protein>
<dbReference type="STRING" id="3818.A0A445EMG3"/>
<evidence type="ECO:0000256" key="3">
    <source>
        <dbReference type="ARBA" id="ARBA00022448"/>
    </source>
</evidence>
<feature type="region of interest" description="Disordered" evidence="10">
    <location>
        <begin position="592"/>
        <end position="613"/>
    </location>
</feature>
<dbReference type="InterPro" id="IPR026854">
    <property type="entry name" value="VPS13_N"/>
</dbReference>
<evidence type="ECO:0000256" key="6">
    <source>
        <dbReference type="ARBA" id="ARBA00022691"/>
    </source>
</evidence>
<comment type="caution">
    <text evidence="17">The sequence shown here is derived from an EMBL/GenBank/DDBJ whole genome shotgun (WGS) entry which is preliminary data.</text>
</comment>
<keyword evidence="8" id="KW-0238">DNA-binding</keyword>
<dbReference type="InterPro" id="IPR056748">
    <property type="entry name" value="VPS13-like_C"/>
</dbReference>
<dbReference type="GO" id="GO:0008168">
    <property type="term" value="F:methyltransferase activity"/>
    <property type="evidence" value="ECO:0007669"/>
    <property type="project" value="UniProtKB-KW"/>
</dbReference>
<dbReference type="PANTHER" id="PTHR45523">
    <property type="entry name" value="TETRATRICOPEPTIDE REPEAT (TPR)-CONTAINING PROTEIN-RELATED"/>
    <property type="match status" value="1"/>
</dbReference>
<reference evidence="17 18" key="1">
    <citation type="submission" date="2019-01" db="EMBL/GenBank/DDBJ databases">
        <title>Sequencing of cultivated peanut Arachis hypogaea provides insights into genome evolution and oil improvement.</title>
        <authorList>
            <person name="Chen X."/>
        </authorList>
    </citation>
    <scope>NUCLEOTIDE SEQUENCE [LARGE SCALE GENOMIC DNA]</scope>
    <source>
        <strain evidence="18">cv. Fuhuasheng</strain>
        <tissue evidence="17">Leaves</tissue>
    </source>
</reference>
<dbReference type="PROSITE" id="PS50003">
    <property type="entry name" value="PH_DOMAIN"/>
    <property type="match status" value="1"/>
</dbReference>
<dbReference type="SMART" id="SM00239">
    <property type="entry name" value="C2"/>
    <property type="match status" value="1"/>
</dbReference>
<evidence type="ECO:0000256" key="8">
    <source>
        <dbReference type="ARBA" id="ARBA00023125"/>
    </source>
</evidence>
<feature type="signal peptide" evidence="11">
    <location>
        <begin position="1"/>
        <end position="21"/>
    </location>
</feature>
<dbReference type="InterPro" id="IPR015940">
    <property type="entry name" value="UBA"/>
</dbReference>
<evidence type="ECO:0000256" key="10">
    <source>
        <dbReference type="SAM" id="MobiDB-lite"/>
    </source>
</evidence>
<dbReference type="PROSITE" id="PS50882">
    <property type="entry name" value="YTH"/>
    <property type="match status" value="1"/>
</dbReference>
<feature type="compositionally biased region" description="Polar residues" evidence="10">
    <location>
        <begin position="592"/>
        <end position="602"/>
    </location>
</feature>
<evidence type="ECO:0000259" key="14">
    <source>
        <dbReference type="PROSITE" id="PS50030"/>
    </source>
</evidence>
<comment type="similarity">
    <text evidence="2">Belongs to the VPS13 family.</text>
</comment>
<feature type="chain" id="PRO_5019533102" evidence="11">
    <location>
        <begin position="22"/>
        <end position="5625"/>
    </location>
</feature>
<dbReference type="InterPro" id="IPR030380">
    <property type="entry name" value="SAM_MeTfrase_DRM"/>
</dbReference>
<dbReference type="GO" id="GO:0003723">
    <property type="term" value="F:RNA binding"/>
    <property type="evidence" value="ECO:0007669"/>
    <property type="project" value="InterPro"/>
</dbReference>
<dbReference type="SMART" id="SM00233">
    <property type="entry name" value="PH"/>
    <property type="match status" value="1"/>
</dbReference>
<dbReference type="PROSITE" id="PS51680">
    <property type="entry name" value="SAM_MT_DRM"/>
    <property type="match status" value="1"/>
</dbReference>
<evidence type="ECO:0000313" key="18">
    <source>
        <dbReference type="Proteomes" id="UP000289738"/>
    </source>
</evidence>
<keyword evidence="9" id="KW-0539">Nucleus</keyword>
<dbReference type="Gene3D" id="2.30.29.30">
    <property type="entry name" value="Pleckstrin-homology domain (PH domain)/Phosphotyrosine-binding domain (PTB)"/>
    <property type="match status" value="1"/>
</dbReference>
<keyword evidence="6" id="KW-0949">S-adenosyl-L-methionine</keyword>
<dbReference type="CDD" id="cd00030">
    <property type="entry name" value="C2"/>
    <property type="match status" value="1"/>
</dbReference>
<keyword evidence="3" id="KW-0813">Transport</keyword>
<evidence type="ECO:0000256" key="2">
    <source>
        <dbReference type="ARBA" id="ARBA00006545"/>
    </source>
</evidence>
<evidence type="ECO:0000259" key="12">
    <source>
        <dbReference type="PROSITE" id="PS50003"/>
    </source>
</evidence>
<feature type="region of interest" description="Disordered" evidence="10">
    <location>
        <begin position="303"/>
        <end position="330"/>
    </location>
</feature>
<evidence type="ECO:0000256" key="11">
    <source>
        <dbReference type="SAM" id="SignalP"/>
    </source>
</evidence>
<dbReference type="PROSITE" id="PS50030">
    <property type="entry name" value="UBA"/>
    <property type="match status" value="1"/>
</dbReference>
<evidence type="ECO:0000259" key="16">
    <source>
        <dbReference type="PROSITE" id="PS51680"/>
    </source>
</evidence>
<dbReference type="Pfam" id="PF12624">
    <property type="entry name" value="VPS13_N"/>
    <property type="match status" value="1"/>
</dbReference>
<feature type="compositionally biased region" description="Polar residues" evidence="10">
    <location>
        <begin position="2601"/>
        <end position="2617"/>
    </location>
</feature>
<dbReference type="InterPro" id="IPR035892">
    <property type="entry name" value="C2_domain_sf"/>
</dbReference>
<feature type="domain" description="UBA" evidence="14">
    <location>
        <begin position="918"/>
        <end position="966"/>
    </location>
</feature>
<dbReference type="Pfam" id="PF06101">
    <property type="entry name" value="Vps62"/>
    <property type="match status" value="2"/>
</dbReference>
<proteinExistence type="inferred from homology"/>
<feature type="domain" description="PH" evidence="12">
    <location>
        <begin position="2228"/>
        <end position="2338"/>
    </location>
</feature>
<keyword evidence="7" id="KW-0445">Lipid transport</keyword>
<dbReference type="PANTHER" id="PTHR45523:SF2">
    <property type="entry name" value="OS02G0470600 PROTEIN"/>
    <property type="match status" value="1"/>
</dbReference>
<dbReference type="EMBL" id="SDMP01000001">
    <property type="protein sequence ID" value="RYR76556.1"/>
    <property type="molecule type" value="Genomic_DNA"/>
</dbReference>
<dbReference type="GO" id="GO:0032259">
    <property type="term" value="P:methylation"/>
    <property type="evidence" value="ECO:0007669"/>
    <property type="project" value="UniProtKB-KW"/>
</dbReference>
<comment type="subcellular location">
    <subcellularLocation>
        <location evidence="1">Nucleus</location>
    </subcellularLocation>
</comment>
<evidence type="ECO:0000259" key="13">
    <source>
        <dbReference type="PROSITE" id="PS50004"/>
    </source>
</evidence>
<dbReference type="Gene3D" id="3.40.50.150">
    <property type="entry name" value="Vaccinia Virus protein VP39"/>
    <property type="match status" value="1"/>
</dbReference>
<gene>
    <name evidence="17" type="ORF">Ahy_A01g001140</name>
</gene>
<keyword evidence="18" id="KW-1185">Reference proteome</keyword>
<dbReference type="InterPro" id="IPR009291">
    <property type="entry name" value="Vps62"/>
</dbReference>
<dbReference type="GO" id="GO:0005634">
    <property type="term" value="C:nucleus"/>
    <property type="evidence" value="ECO:0007669"/>
    <property type="project" value="UniProtKB-SubCell"/>
</dbReference>
<dbReference type="Gene3D" id="3.10.590.10">
    <property type="entry name" value="ph1033 like domains"/>
    <property type="match status" value="1"/>
</dbReference>